<keyword evidence="1" id="KW-0812">Transmembrane</keyword>
<proteinExistence type="predicted"/>
<feature type="transmembrane region" description="Helical" evidence="1">
    <location>
        <begin position="118"/>
        <end position="138"/>
    </location>
</feature>
<accession>A0ABS8UDD7</accession>
<dbReference type="Proteomes" id="UP001430360">
    <property type="component" value="Unassembled WGS sequence"/>
</dbReference>
<comment type="caution">
    <text evidence="2">The sequence shown here is derived from an EMBL/GenBank/DDBJ whole genome shotgun (WGS) entry which is preliminary data.</text>
</comment>
<keyword evidence="1" id="KW-1133">Transmembrane helix</keyword>
<evidence type="ECO:0000256" key="1">
    <source>
        <dbReference type="SAM" id="Phobius"/>
    </source>
</evidence>
<feature type="transmembrane region" description="Helical" evidence="1">
    <location>
        <begin position="85"/>
        <end position="106"/>
    </location>
</feature>
<reference evidence="2" key="1">
    <citation type="submission" date="2021-12" db="EMBL/GenBank/DDBJ databases">
        <authorList>
            <person name="Ulrich A."/>
        </authorList>
    </citation>
    <scope>NUCLEOTIDE SEQUENCE</scope>
    <source>
        <strain evidence="2">A1P009</strain>
    </source>
</reference>
<keyword evidence="1" id="KW-0472">Membrane</keyword>
<name>A0ABS8UDD7_9GAMM</name>
<gene>
    <name evidence="2" type="ORF">LTT95_11225</name>
</gene>
<dbReference type="EMBL" id="JAJQKU010000003">
    <property type="protein sequence ID" value="MCD9097508.1"/>
    <property type="molecule type" value="Genomic_DNA"/>
</dbReference>
<dbReference type="RefSeq" id="WP_232136558.1">
    <property type="nucleotide sequence ID" value="NZ_CP089507.1"/>
</dbReference>
<reference evidence="2" key="2">
    <citation type="journal article" date="2022" name="Syst. Appl. Microbiol.">
        <title>Physiological and genomic characterisation of Luteimonas fraxinea sp. nov., a bacterial species associated with trees tolerant to ash dieback.</title>
        <authorList>
            <person name="Ulrich K."/>
            <person name="Becker R."/>
            <person name="Behrendt U."/>
            <person name="Kube M."/>
            <person name="Schneck V."/>
            <person name="Ulrich A."/>
        </authorList>
    </citation>
    <scope>NUCLEOTIDE SEQUENCE</scope>
    <source>
        <strain evidence="2">A1P009</strain>
    </source>
</reference>
<protein>
    <submittedName>
        <fullName evidence="2">Uncharacterized protein</fullName>
    </submittedName>
</protein>
<keyword evidence="3" id="KW-1185">Reference proteome</keyword>
<sequence>MQVFAPASAVVAPEDTVPGAPDCGGIVAQGVDCEGATLCTSRDSMKTSAIHRCFALLAAVTVAGAIAFLVPYIAGASTFEGSAGYLSALLFLPALLLVALLMRAWGKRLVPNTSAYRATLVTYGVLSIPAVFVIGTLLF</sequence>
<feature type="transmembrane region" description="Helical" evidence="1">
    <location>
        <begin position="53"/>
        <end position="73"/>
    </location>
</feature>
<evidence type="ECO:0000313" key="3">
    <source>
        <dbReference type="Proteomes" id="UP001430360"/>
    </source>
</evidence>
<evidence type="ECO:0000313" key="2">
    <source>
        <dbReference type="EMBL" id="MCD9097508.1"/>
    </source>
</evidence>
<organism evidence="2 3">
    <name type="scientific">Luteimonas fraxinea</name>
    <dbReference type="NCBI Taxonomy" id="2901869"/>
    <lineage>
        <taxon>Bacteria</taxon>
        <taxon>Pseudomonadati</taxon>
        <taxon>Pseudomonadota</taxon>
        <taxon>Gammaproteobacteria</taxon>
        <taxon>Lysobacterales</taxon>
        <taxon>Lysobacteraceae</taxon>
        <taxon>Luteimonas</taxon>
    </lineage>
</organism>